<keyword evidence="2" id="KW-1185">Reference proteome</keyword>
<sequence>MIVSLLSWVQKKMPNTHKIASLTRYCDDYQKIKSSDPPNCNPCSPSPPCRVENQIIGEKLSGLPSSCQEFCEGDITTKADHFNSIQQNLYYADLINTIDWLVDAFTK</sequence>
<proteinExistence type="predicted"/>
<reference evidence="2" key="1">
    <citation type="submission" date="2017-10" db="EMBL/GenBank/DDBJ databases">
        <title>Rapid genome shrinkage in a self-fertile nematode reveals novel sperm competition proteins.</title>
        <authorList>
            <person name="Yin D."/>
            <person name="Schwarz E.M."/>
            <person name="Thomas C.G."/>
            <person name="Felde R.L."/>
            <person name="Korf I.F."/>
            <person name="Cutter A.D."/>
            <person name="Schartner C.M."/>
            <person name="Ralston E.J."/>
            <person name="Meyer B.J."/>
            <person name="Haag E.S."/>
        </authorList>
    </citation>
    <scope>NUCLEOTIDE SEQUENCE [LARGE SCALE GENOMIC DNA]</scope>
    <source>
        <strain evidence="2">JU1422</strain>
    </source>
</reference>
<accession>A0A2G5SYC7</accession>
<dbReference type="Proteomes" id="UP000230233">
    <property type="component" value="Chromosome X"/>
</dbReference>
<organism evidence="1 2">
    <name type="scientific">Caenorhabditis nigoni</name>
    <dbReference type="NCBI Taxonomy" id="1611254"/>
    <lineage>
        <taxon>Eukaryota</taxon>
        <taxon>Metazoa</taxon>
        <taxon>Ecdysozoa</taxon>
        <taxon>Nematoda</taxon>
        <taxon>Chromadorea</taxon>
        <taxon>Rhabditida</taxon>
        <taxon>Rhabditina</taxon>
        <taxon>Rhabditomorpha</taxon>
        <taxon>Rhabditoidea</taxon>
        <taxon>Rhabditidae</taxon>
        <taxon>Peloderinae</taxon>
        <taxon>Caenorhabditis</taxon>
    </lineage>
</organism>
<dbReference type="EMBL" id="PDUG01000006">
    <property type="protein sequence ID" value="PIC19978.1"/>
    <property type="molecule type" value="Genomic_DNA"/>
</dbReference>
<evidence type="ECO:0000313" key="2">
    <source>
        <dbReference type="Proteomes" id="UP000230233"/>
    </source>
</evidence>
<comment type="caution">
    <text evidence="1">The sequence shown here is derived from an EMBL/GenBank/DDBJ whole genome shotgun (WGS) entry which is preliminary data.</text>
</comment>
<evidence type="ECO:0000313" key="1">
    <source>
        <dbReference type="EMBL" id="PIC19978.1"/>
    </source>
</evidence>
<dbReference type="AlphaFoldDB" id="A0A2G5SYC7"/>
<protein>
    <submittedName>
        <fullName evidence="1">Uncharacterized protein</fullName>
    </submittedName>
</protein>
<name>A0A2G5SYC7_9PELO</name>
<gene>
    <name evidence="1" type="primary">Cnig_chr_X.g25327</name>
    <name evidence="1" type="ORF">B9Z55_025327</name>
</gene>